<proteinExistence type="predicted"/>
<organism evidence="1 2">
    <name type="scientific">Aspergillus melleus</name>
    <dbReference type="NCBI Taxonomy" id="138277"/>
    <lineage>
        <taxon>Eukaryota</taxon>
        <taxon>Fungi</taxon>
        <taxon>Dikarya</taxon>
        <taxon>Ascomycota</taxon>
        <taxon>Pezizomycotina</taxon>
        <taxon>Eurotiomycetes</taxon>
        <taxon>Eurotiomycetidae</taxon>
        <taxon>Eurotiales</taxon>
        <taxon>Aspergillaceae</taxon>
        <taxon>Aspergillus</taxon>
        <taxon>Aspergillus subgen. Circumdati</taxon>
    </lineage>
</organism>
<dbReference type="Proteomes" id="UP001177260">
    <property type="component" value="Unassembled WGS sequence"/>
</dbReference>
<gene>
    <name evidence="1" type="ORF">N8T08_009668</name>
</gene>
<evidence type="ECO:0000313" key="2">
    <source>
        <dbReference type="Proteomes" id="UP001177260"/>
    </source>
</evidence>
<sequence length="141" mass="16180">MPYAAGVAHYHRLPAARSLFKTLLQHPIAKMLKRDVWAYSFLTSHSGKAIDPDLQELRKPWADPVRENIMAVSPREKIQKFHIPHPRLVMSLNGHLRYLNPTWQDGGLYYTPNDETMGEQGNWKTMDLFTGNSAIGYCTQD</sequence>
<dbReference type="EMBL" id="JAOPJF010000071">
    <property type="protein sequence ID" value="KAK1141011.1"/>
    <property type="molecule type" value="Genomic_DNA"/>
</dbReference>
<protein>
    <submittedName>
        <fullName evidence="1">Uncharacterized protein</fullName>
    </submittedName>
</protein>
<keyword evidence="2" id="KW-1185">Reference proteome</keyword>
<comment type="caution">
    <text evidence="1">The sequence shown here is derived from an EMBL/GenBank/DDBJ whole genome shotgun (WGS) entry which is preliminary data.</text>
</comment>
<name>A0ACC3AT67_9EURO</name>
<reference evidence="1 2" key="1">
    <citation type="journal article" date="2023" name="ACS Omega">
        <title>Identification of the Neoaspergillic Acid Biosynthesis Gene Cluster by Establishing an In Vitro CRISPR-Ribonucleoprotein Genetic System in Aspergillus melleus.</title>
        <authorList>
            <person name="Yuan B."/>
            <person name="Grau M.F."/>
            <person name="Murata R.M."/>
            <person name="Torok T."/>
            <person name="Venkateswaran K."/>
            <person name="Stajich J.E."/>
            <person name="Wang C.C.C."/>
        </authorList>
    </citation>
    <scope>NUCLEOTIDE SEQUENCE [LARGE SCALE GENOMIC DNA]</scope>
    <source>
        <strain evidence="1 2">IMV 1140</strain>
    </source>
</reference>
<evidence type="ECO:0000313" key="1">
    <source>
        <dbReference type="EMBL" id="KAK1141011.1"/>
    </source>
</evidence>
<accession>A0ACC3AT67</accession>